<dbReference type="Gene3D" id="3.40.50.1820">
    <property type="entry name" value="alpha/beta hydrolase"/>
    <property type="match status" value="1"/>
</dbReference>
<dbReference type="Pfam" id="PF00975">
    <property type="entry name" value="Thioesterase"/>
    <property type="match status" value="1"/>
</dbReference>
<dbReference type="PANTHER" id="PTHR11487:SF0">
    <property type="entry name" value="S-ACYL FATTY ACID SYNTHASE THIOESTERASE, MEDIUM CHAIN"/>
    <property type="match status" value="1"/>
</dbReference>
<dbReference type="SUPFAM" id="SSF53474">
    <property type="entry name" value="alpha/beta-Hydrolases"/>
    <property type="match status" value="1"/>
</dbReference>
<dbReference type="Proteomes" id="UP000460318">
    <property type="component" value="Unassembled WGS sequence"/>
</dbReference>
<reference evidence="3 4" key="1">
    <citation type="submission" date="2019-12" db="EMBL/GenBank/DDBJ databases">
        <title>Paenibacillus sp. nov., an endophytic bacterium isolated from the stem of Dendrobium.</title>
        <authorList>
            <person name="Zhao R."/>
        </authorList>
    </citation>
    <scope>NUCLEOTIDE SEQUENCE [LARGE SCALE GENOMIC DNA]</scope>
    <source>
        <strain evidence="3 4">HJL G12</strain>
    </source>
</reference>
<dbReference type="InterPro" id="IPR012223">
    <property type="entry name" value="TEII"/>
</dbReference>
<dbReference type="InterPro" id="IPR001031">
    <property type="entry name" value="Thioesterase"/>
</dbReference>
<feature type="domain" description="Thioesterase" evidence="2">
    <location>
        <begin position="9"/>
        <end position="92"/>
    </location>
</feature>
<comment type="similarity">
    <text evidence="1">Belongs to the thioesterase family.</text>
</comment>
<evidence type="ECO:0000256" key="1">
    <source>
        <dbReference type="ARBA" id="ARBA00007169"/>
    </source>
</evidence>
<comment type="caution">
    <text evidence="3">The sequence shown here is derived from an EMBL/GenBank/DDBJ whole genome shotgun (WGS) entry which is preliminary data.</text>
</comment>
<gene>
    <name evidence="3" type="ORF">GRF59_00025</name>
</gene>
<dbReference type="GO" id="GO:0008610">
    <property type="term" value="P:lipid biosynthetic process"/>
    <property type="evidence" value="ECO:0007669"/>
    <property type="project" value="TreeGrafter"/>
</dbReference>
<dbReference type="RefSeq" id="WP_160495647.1">
    <property type="nucleotide sequence ID" value="NZ_WUBI01000001.1"/>
</dbReference>
<dbReference type="AlphaFoldDB" id="A0A7X3LDZ9"/>
<dbReference type="EMBL" id="WUBI01000001">
    <property type="protein sequence ID" value="MWV42006.1"/>
    <property type="molecule type" value="Genomic_DNA"/>
</dbReference>
<protein>
    <submittedName>
        <fullName evidence="3">Thioesterase</fullName>
    </submittedName>
</protein>
<name>A0A7X3LDZ9_9BACL</name>
<evidence type="ECO:0000313" key="4">
    <source>
        <dbReference type="Proteomes" id="UP000460318"/>
    </source>
</evidence>
<accession>A0A7X3LDZ9</accession>
<proteinExistence type="inferred from homology"/>
<evidence type="ECO:0000313" key="3">
    <source>
        <dbReference type="EMBL" id="MWV42006.1"/>
    </source>
</evidence>
<dbReference type="PANTHER" id="PTHR11487">
    <property type="entry name" value="THIOESTERASE"/>
    <property type="match status" value="1"/>
</dbReference>
<keyword evidence="4" id="KW-1185">Reference proteome</keyword>
<dbReference type="InterPro" id="IPR029058">
    <property type="entry name" value="AB_hydrolase_fold"/>
</dbReference>
<organism evidence="3 4">
    <name type="scientific">Paenibacillus dendrobii</name>
    <dbReference type="NCBI Taxonomy" id="2691084"/>
    <lineage>
        <taxon>Bacteria</taxon>
        <taxon>Bacillati</taxon>
        <taxon>Bacillota</taxon>
        <taxon>Bacilli</taxon>
        <taxon>Bacillales</taxon>
        <taxon>Paenibacillaceae</taxon>
        <taxon>Paenibacillus</taxon>
    </lineage>
</organism>
<sequence length="100" mass="11344">MKKDTSVNLFCIPYAGGLSSAYRSWQECLDPAIKLIPLELAGRRGRFREPLHSDLREAVLDLFEKIRPQLNESPFAIFGHSLGAVLAYELSRIFMVMMIS</sequence>
<evidence type="ECO:0000259" key="2">
    <source>
        <dbReference type="Pfam" id="PF00975"/>
    </source>
</evidence>